<accession>A0ABX0Z7V0</accession>
<comment type="caution">
    <text evidence="4">The sequence shown here is derived from an EMBL/GenBank/DDBJ whole genome shotgun (WGS) entry which is preliminary data.</text>
</comment>
<dbReference type="Proteomes" id="UP000783871">
    <property type="component" value="Unassembled WGS sequence"/>
</dbReference>
<dbReference type="InterPro" id="IPR012291">
    <property type="entry name" value="CBM2_carb-bd_dom_sf"/>
</dbReference>
<feature type="compositionally biased region" description="Low complexity" evidence="1">
    <location>
        <begin position="71"/>
        <end position="99"/>
    </location>
</feature>
<evidence type="ECO:0000259" key="3">
    <source>
        <dbReference type="SMART" id="SM00637"/>
    </source>
</evidence>
<keyword evidence="5" id="KW-1185">Reference proteome</keyword>
<dbReference type="Gene3D" id="2.60.40.290">
    <property type="match status" value="1"/>
</dbReference>
<dbReference type="RefSeq" id="WP_168000857.1">
    <property type="nucleotide sequence ID" value="NZ_JAATEO010000009.1"/>
</dbReference>
<reference evidence="4 5" key="1">
    <citation type="submission" date="2020-03" db="EMBL/GenBank/DDBJ databases">
        <title>WGS of actinomycetes isolated from Thailand.</title>
        <authorList>
            <person name="Thawai C."/>
        </authorList>
    </citation>
    <scope>NUCLEOTIDE SEQUENCE [LARGE SCALE GENOMIC DNA]</scope>
    <source>
        <strain evidence="4 5">HSS6-12</strain>
    </source>
</reference>
<evidence type="ECO:0000256" key="1">
    <source>
        <dbReference type="SAM" id="MobiDB-lite"/>
    </source>
</evidence>
<feature type="domain" description="CBM2" evidence="3">
    <location>
        <begin position="120"/>
        <end position="220"/>
    </location>
</feature>
<feature type="region of interest" description="Disordered" evidence="1">
    <location>
        <begin position="71"/>
        <end position="116"/>
    </location>
</feature>
<dbReference type="InterPro" id="IPR008965">
    <property type="entry name" value="CBM2/CBM3_carb-bd_dom_sf"/>
</dbReference>
<dbReference type="SUPFAM" id="SSF49384">
    <property type="entry name" value="Carbohydrate-binding domain"/>
    <property type="match status" value="1"/>
</dbReference>
<dbReference type="InterPro" id="IPR001919">
    <property type="entry name" value="CBD2"/>
</dbReference>
<evidence type="ECO:0000313" key="5">
    <source>
        <dbReference type="Proteomes" id="UP000783871"/>
    </source>
</evidence>
<protein>
    <recommendedName>
        <fullName evidence="3">CBM2 domain-containing protein</fullName>
    </recommendedName>
</protein>
<gene>
    <name evidence="4" type="ORF">HCJ94_10925</name>
</gene>
<dbReference type="EMBL" id="JAATEO010000009">
    <property type="protein sequence ID" value="NJP32479.1"/>
    <property type="molecule type" value="Genomic_DNA"/>
</dbReference>
<evidence type="ECO:0000313" key="4">
    <source>
        <dbReference type="EMBL" id="NJP32479.1"/>
    </source>
</evidence>
<feature type="transmembrane region" description="Helical" evidence="2">
    <location>
        <begin position="20"/>
        <end position="44"/>
    </location>
</feature>
<name>A0ABX0Z7V0_9ACTN</name>
<sequence length="223" mass="22609">MSVQPAGGTGGRTTSRVLASAPWIVVLSGVALLVVLLVTALLSFRGSERQAVPPPAPPMLLPTVDAAVPATGSPTAVATPTTVATPTATPTRTQSATPSSPDPAVPSPRVMAGGQTTGQVTARYAVTASDRDSFEADLVVRNGTGQARDWRVELLFTGNVKSIRVSGASGVSVSTNGSGWYVLRSTRSLGAGETASVHLRFTRNGAGEEPGQCTVNGADCVIG</sequence>
<keyword evidence="2" id="KW-0472">Membrane</keyword>
<keyword evidence="2" id="KW-1133">Transmembrane helix</keyword>
<dbReference type="SMART" id="SM00637">
    <property type="entry name" value="CBD_II"/>
    <property type="match status" value="1"/>
</dbReference>
<evidence type="ECO:0000256" key="2">
    <source>
        <dbReference type="SAM" id="Phobius"/>
    </source>
</evidence>
<organism evidence="4 5">
    <name type="scientific">Micromonospora thermarum</name>
    <dbReference type="NCBI Taxonomy" id="2720024"/>
    <lineage>
        <taxon>Bacteria</taxon>
        <taxon>Bacillati</taxon>
        <taxon>Actinomycetota</taxon>
        <taxon>Actinomycetes</taxon>
        <taxon>Micromonosporales</taxon>
        <taxon>Micromonosporaceae</taxon>
        <taxon>Micromonospora</taxon>
    </lineage>
</organism>
<proteinExistence type="predicted"/>
<dbReference type="Pfam" id="PF00553">
    <property type="entry name" value="CBM_2"/>
    <property type="match status" value="1"/>
</dbReference>
<keyword evidence="2" id="KW-0812">Transmembrane</keyword>